<feature type="signal peptide" evidence="6">
    <location>
        <begin position="1"/>
        <end position="20"/>
    </location>
</feature>
<dbReference type="EMBL" id="JAPEVG010000763">
    <property type="protein sequence ID" value="KAJ8455502.1"/>
    <property type="molecule type" value="Genomic_DNA"/>
</dbReference>
<dbReference type="GO" id="GO:0004521">
    <property type="term" value="F:RNA endonuclease activity"/>
    <property type="evidence" value="ECO:0007669"/>
    <property type="project" value="InterPro"/>
</dbReference>
<dbReference type="InterPro" id="IPR000026">
    <property type="entry name" value="N1-like"/>
</dbReference>
<proteinExistence type="predicted"/>
<evidence type="ECO:0000256" key="3">
    <source>
        <dbReference type="ARBA" id="ARBA00022801"/>
    </source>
</evidence>
<dbReference type="Proteomes" id="UP001215151">
    <property type="component" value="Unassembled WGS sequence"/>
</dbReference>
<dbReference type="InterPro" id="IPR016191">
    <property type="entry name" value="Ribonuclease/ribotoxin"/>
</dbReference>
<evidence type="ECO:0000313" key="8">
    <source>
        <dbReference type="Proteomes" id="UP001215151"/>
    </source>
</evidence>
<dbReference type="Gene3D" id="3.10.450.30">
    <property type="entry name" value="Microbial ribonucleases"/>
    <property type="match status" value="1"/>
</dbReference>
<dbReference type="SUPFAM" id="SSF53933">
    <property type="entry name" value="Microbial ribonucleases"/>
    <property type="match status" value="1"/>
</dbReference>
<keyword evidence="1" id="KW-0540">Nuclease</keyword>
<dbReference type="CDD" id="cd00606">
    <property type="entry name" value="fungal_RNase"/>
    <property type="match status" value="1"/>
</dbReference>
<keyword evidence="5" id="KW-0456">Lyase</keyword>
<dbReference type="GO" id="GO:0003723">
    <property type="term" value="F:RNA binding"/>
    <property type="evidence" value="ECO:0007669"/>
    <property type="project" value="InterPro"/>
</dbReference>
<sequence length="124" mass="13279">MKFAAVSTLLSALLVTSATARIAKRQSGGCVCGSHSYTSSDITNAIEEALDGGASDYPHQYHDYEGFSFPSCSGTFYEYPLEHDRVYDGGSPGADRVIYDSSGDFCACITHTGASDDDFVECDF</sequence>
<accession>A0AAD7TFR5</accession>
<dbReference type="Pfam" id="PF00545">
    <property type="entry name" value="Ribonuclease"/>
    <property type="match status" value="1"/>
</dbReference>
<dbReference type="GO" id="GO:0016829">
    <property type="term" value="F:lyase activity"/>
    <property type="evidence" value="ECO:0007669"/>
    <property type="project" value="UniProtKB-KW"/>
</dbReference>
<protein>
    <submittedName>
        <fullName evidence="7">Uncharacterized protein</fullName>
    </submittedName>
</protein>
<reference evidence="7" key="1">
    <citation type="submission" date="2022-11" db="EMBL/GenBank/DDBJ databases">
        <title>Genome Sequence of Cubamyces cubensis.</title>
        <authorList>
            <person name="Buettner E."/>
        </authorList>
    </citation>
    <scope>NUCLEOTIDE SEQUENCE</scope>
    <source>
        <strain evidence="7">MPL-01</strain>
    </source>
</reference>
<evidence type="ECO:0000256" key="1">
    <source>
        <dbReference type="ARBA" id="ARBA00022722"/>
    </source>
</evidence>
<comment type="caution">
    <text evidence="7">The sequence shown here is derived from an EMBL/GenBank/DDBJ whole genome shotgun (WGS) entry which is preliminary data.</text>
</comment>
<dbReference type="AlphaFoldDB" id="A0AAD7TFR5"/>
<keyword evidence="3" id="KW-0378">Hydrolase</keyword>
<keyword evidence="4" id="KW-1015">Disulfide bond</keyword>
<evidence type="ECO:0000256" key="4">
    <source>
        <dbReference type="ARBA" id="ARBA00023157"/>
    </source>
</evidence>
<gene>
    <name evidence="7" type="ORF">ONZ51_g12432</name>
</gene>
<keyword evidence="8" id="KW-1185">Reference proteome</keyword>
<feature type="chain" id="PRO_5042120641" evidence="6">
    <location>
        <begin position="21"/>
        <end position="124"/>
    </location>
</feature>
<evidence type="ECO:0000313" key="7">
    <source>
        <dbReference type="EMBL" id="KAJ8455502.1"/>
    </source>
</evidence>
<dbReference type="PANTHER" id="PTHR42104">
    <property type="entry name" value="EXTRACELLULAR GUANYL-SPECIFIC RIBONUCLEASE RNTA (AFU_ORTHOLOGUE AFUA_4G03230)"/>
    <property type="match status" value="1"/>
</dbReference>
<dbReference type="PANTHER" id="PTHR42104:SF1">
    <property type="entry name" value="EXTRACELLULAR GUANYL-SPECIFIC RIBONUCLEASE RNTA (AFU_ORTHOLOGUE AFUA_4G03230)"/>
    <property type="match status" value="1"/>
</dbReference>
<organism evidence="7 8">
    <name type="scientific">Trametes cubensis</name>
    <dbReference type="NCBI Taxonomy" id="1111947"/>
    <lineage>
        <taxon>Eukaryota</taxon>
        <taxon>Fungi</taxon>
        <taxon>Dikarya</taxon>
        <taxon>Basidiomycota</taxon>
        <taxon>Agaricomycotina</taxon>
        <taxon>Agaricomycetes</taxon>
        <taxon>Polyporales</taxon>
        <taxon>Polyporaceae</taxon>
        <taxon>Trametes</taxon>
    </lineage>
</organism>
<evidence type="ECO:0000256" key="6">
    <source>
        <dbReference type="SAM" id="SignalP"/>
    </source>
</evidence>
<evidence type="ECO:0000256" key="5">
    <source>
        <dbReference type="ARBA" id="ARBA00023239"/>
    </source>
</evidence>
<name>A0AAD7TFR5_9APHY</name>
<keyword evidence="2" id="KW-0255">Endonuclease</keyword>
<keyword evidence="6" id="KW-0732">Signal</keyword>
<evidence type="ECO:0000256" key="2">
    <source>
        <dbReference type="ARBA" id="ARBA00022759"/>
    </source>
</evidence>
<dbReference type="GO" id="GO:0016787">
    <property type="term" value="F:hydrolase activity"/>
    <property type="evidence" value="ECO:0007669"/>
    <property type="project" value="UniProtKB-KW"/>
</dbReference>